<feature type="transmembrane region" description="Helical" evidence="1">
    <location>
        <begin position="38"/>
        <end position="61"/>
    </location>
</feature>
<dbReference type="EMBL" id="FOQD01000009">
    <property type="protein sequence ID" value="SFI47235.1"/>
    <property type="molecule type" value="Genomic_DNA"/>
</dbReference>
<keyword evidence="1" id="KW-1133">Transmembrane helix</keyword>
<keyword evidence="3" id="KW-1185">Reference proteome</keyword>
<reference evidence="3" key="1">
    <citation type="submission" date="2016-10" db="EMBL/GenBank/DDBJ databases">
        <authorList>
            <person name="Varghese N."/>
            <person name="Submissions S."/>
        </authorList>
    </citation>
    <scope>NUCLEOTIDE SEQUENCE [LARGE SCALE GENOMIC DNA]</scope>
    <source>
        <strain evidence="3">DSM 26348</strain>
    </source>
</reference>
<dbReference type="Proteomes" id="UP000199518">
    <property type="component" value="Unassembled WGS sequence"/>
</dbReference>
<dbReference type="RefSeq" id="WP_092050828.1">
    <property type="nucleotide sequence ID" value="NZ_FOQD01000009.1"/>
</dbReference>
<evidence type="ECO:0000256" key="1">
    <source>
        <dbReference type="SAM" id="Phobius"/>
    </source>
</evidence>
<proteinExistence type="predicted"/>
<evidence type="ECO:0000313" key="3">
    <source>
        <dbReference type="Proteomes" id="UP000199518"/>
    </source>
</evidence>
<gene>
    <name evidence="2" type="ORF">SAMN05421753_109120</name>
</gene>
<feature type="transmembrane region" description="Helical" evidence="1">
    <location>
        <begin position="12"/>
        <end position="32"/>
    </location>
</feature>
<keyword evidence="1" id="KW-0812">Transmembrane</keyword>
<protein>
    <submittedName>
        <fullName evidence="2">Uncharacterized protein</fullName>
    </submittedName>
</protein>
<sequence>MDNPTKTGESRSVISTSTILIISGFILGLSAAQSFGDLSYYITTCGLAGIVAFLALDLAALRREQSEASRGQENMERRLARHVSVSAPVSKEDLSERTRLLEWLKRETETIA</sequence>
<keyword evidence="1" id="KW-0472">Membrane</keyword>
<accession>A0A1I3IGS6</accession>
<evidence type="ECO:0000313" key="2">
    <source>
        <dbReference type="EMBL" id="SFI47235.1"/>
    </source>
</evidence>
<organism evidence="2 3">
    <name type="scientific">Planctomicrobium piriforme</name>
    <dbReference type="NCBI Taxonomy" id="1576369"/>
    <lineage>
        <taxon>Bacteria</taxon>
        <taxon>Pseudomonadati</taxon>
        <taxon>Planctomycetota</taxon>
        <taxon>Planctomycetia</taxon>
        <taxon>Planctomycetales</taxon>
        <taxon>Planctomycetaceae</taxon>
        <taxon>Planctomicrobium</taxon>
    </lineage>
</organism>
<name>A0A1I3IGS6_9PLAN</name>
<dbReference type="AlphaFoldDB" id="A0A1I3IGS6"/>